<evidence type="ECO:0000256" key="3">
    <source>
        <dbReference type="ARBA" id="ARBA00022898"/>
    </source>
</evidence>
<dbReference type="PANTHER" id="PTHR43525:SF2">
    <property type="entry name" value="CYSTATHIONINE BETA-LYASE-RELATED"/>
    <property type="match status" value="1"/>
</dbReference>
<keyword evidence="7" id="KW-0808">Transferase</keyword>
<dbReference type="Gene3D" id="3.40.640.10">
    <property type="entry name" value="Type I PLP-dependent aspartate aminotransferase-like (Major domain)"/>
    <property type="match status" value="1"/>
</dbReference>
<dbReference type="Gene3D" id="3.90.1150.10">
    <property type="entry name" value="Aspartate Aminotransferase, domain 1"/>
    <property type="match status" value="1"/>
</dbReference>
<reference evidence="8" key="1">
    <citation type="submission" date="2018-04" db="EMBL/GenBank/DDBJ databases">
        <authorList>
            <person name="Liu S."/>
            <person name="Wang Z."/>
            <person name="Li J."/>
        </authorList>
    </citation>
    <scope>NUCLEOTIDE SEQUENCE [LARGE SCALE GENOMIC DNA]</scope>
    <source>
        <strain evidence="8">2189</strain>
    </source>
</reference>
<keyword evidence="4" id="KW-0456">Lyase</keyword>
<keyword evidence="7" id="KW-0032">Aminotransferase</keyword>
<evidence type="ECO:0000259" key="6">
    <source>
        <dbReference type="Pfam" id="PF00155"/>
    </source>
</evidence>
<dbReference type="Pfam" id="PF00155">
    <property type="entry name" value="Aminotran_1_2"/>
    <property type="match status" value="1"/>
</dbReference>
<evidence type="ECO:0000256" key="4">
    <source>
        <dbReference type="ARBA" id="ARBA00023239"/>
    </source>
</evidence>
<dbReference type="GO" id="GO:0030170">
    <property type="term" value="F:pyridoxal phosphate binding"/>
    <property type="evidence" value="ECO:0007669"/>
    <property type="project" value="InterPro"/>
</dbReference>
<feature type="domain" description="Aminotransferase class I/classII large" evidence="6">
    <location>
        <begin position="23"/>
        <end position="370"/>
    </location>
</feature>
<organism evidence="7 8">
    <name type="scientific">Corynebacterium yudongzhengii</name>
    <dbReference type="NCBI Taxonomy" id="2080740"/>
    <lineage>
        <taxon>Bacteria</taxon>
        <taxon>Bacillati</taxon>
        <taxon>Actinomycetota</taxon>
        <taxon>Actinomycetes</taxon>
        <taxon>Mycobacteriales</taxon>
        <taxon>Corynebacteriaceae</taxon>
        <taxon>Corynebacterium</taxon>
    </lineage>
</organism>
<dbReference type="RefSeq" id="WP_108432626.1">
    <property type="nucleotide sequence ID" value="NZ_CP026947.1"/>
</dbReference>
<dbReference type="InterPro" id="IPR015422">
    <property type="entry name" value="PyrdxlP-dep_Trfase_small"/>
</dbReference>
<evidence type="ECO:0000313" key="7">
    <source>
        <dbReference type="EMBL" id="PWC00899.1"/>
    </source>
</evidence>
<dbReference type="PANTHER" id="PTHR43525">
    <property type="entry name" value="PROTEIN MALY"/>
    <property type="match status" value="1"/>
</dbReference>
<comment type="caution">
    <text evidence="7">The sequence shown here is derived from an EMBL/GenBank/DDBJ whole genome shotgun (WGS) entry which is preliminary data.</text>
</comment>
<proteinExistence type="inferred from homology"/>
<dbReference type="SUPFAM" id="SSF53383">
    <property type="entry name" value="PLP-dependent transferases"/>
    <property type="match status" value="1"/>
</dbReference>
<name>A0A2U1T4G6_9CORY</name>
<dbReference type="AlphaFoldDB" id="A0A2U1T4G6"/>
<keyword evidence="3" id="KW-0663">Pyridoxal phosphate</keyword>
<dbReference type="GO" id="GO:0008483">
    <property type="term" value="F:transaminase activity"/>
    <property type="evidence" value="ECO:0007669"/>
    <property type="project" value="UniProtKB-KW"/>
</dbReference>
<dbReference type="EC" id="4.4.1.13" evidence="2"/>
<sequence length="378" mass="41610">MDFPTLNQLKERSTRKWTTYDEDVIPLWIAESDFATAPHVLATIKERVEKESFGYTPSNSQLPQALSDFYDRRYGYRPDPAMVVPIPDVVRGMLLAIQHLTREDSAVVVPVPIYPPFLQLPKAAGRQKIEVDSREGIDLAAVERAFADGAGSILLANPTNPLGVVYSEDFLCELTELAARYDARVIVDEIHAPLVYEGSHTVAASVSDTAARVCVTATAISKAWNVAGLKCGQLIFSNEKDKEVWDSLTGVTKDGTGTLGVFAAEACYRDDSSFLDDQVAYLAQTRTWLVEKLEEAVPGIRCTVPQATYLMWLDFSDTAIGAEQKPAQWLREHARVALNEGVTFGAYGAHHARLNFATSREILSEAVDRIAAAVRDAE</sequence>
<accession>A0A2U1T4G6</accession>
<dbReference type="Proteomes" id="UP000244989">
    <property type="component" value="Unassembled WGS sequence"/>
</dbReference>
<evidence type="ECO:0000313" key="8">
    <source>
        <dbReference type="Proteomes" id="UP000244989"/>
    </source>
</evidence>
<dbReference type="InterPro" id="IPR004839">
    <property type="entry name" value="Aminotransferase_I/II_large"/>
</dbReference>
<comment type="cofactor">
    <cofactor evidence="1">
        <name>pyridoxal 5'-phosphate</name>
        <dbReference type="ChEBI" id="CHEBI:597326"/>
    </cofactor>
</comment>
<dbReference type="KEGG" id="cyz:C3B44_08720"/>
<evidence type="ECO:0000256" key="5">
    <source>
        <dbReference type="ARBA" id="ARBA00037974"/>
    </source>
</evidence>
<dbReference type="InterPro" id="IPR015424">
    <property type="entry name" value="PyrdxlP-dep_Trfase"/>
</dbReference>
<dbReference type="InterPro" id="IPR051798">
    <property type="entry name" value="Class-II_PLP-Dep_Aminotrans"/>
</dbReference>
<dbReference type="CDD" id="cd00609">
    <property type="entry name" value="AAT_like"/>
    <property type="match status" value="1"/>
</dbReference>
<evidence type="ECO:0000256" key="2">
    <source>
        <dbReference type="ARBA" id="ARBA00012224"/>
    </source>
</evidence>
<dbReference type="OrthoDB" id="3224382at2"/>
<dbReference type="GO" id="GO:0047804">
    <property type="term" value="F:cysteine-S-conjugate beta-lyase activity"/>
    <property type="evidence" value="ECO:0007669"/>
    <property type="project" value="UniProtKB-EC"/>
</dbReference>
<evidence type="ECO:0000256" key="1">
    <source>
        <dbReference type="ARBA" id="ARBA00001933"/>
    </source>
</evidence>
<protein>
    <recommendedName>
        <fullName evidence="2">cysteine-S-conjugate beta-lyase</fullName>
        <ecNumber evidence="2">4.4.1.13</ecNumber>
    </recommendedName>
</protein>
<dbReference type="EMBL" id="QEEZ01000026">
    <property type="protein sequence ID" value="PWC00899.1"/>
    <property type="molecule type" value="Genomic_DNA"/>
</dbReference>
<comment type="similarity">
    <text evidence="5">Belongs to the class-II pyridoxal-phosphate-dependent aminotransferase family. MalY/PatB cystathionine beta-lyase subfamily.</text>
</comment>
<keyword evidence="8" id="KW-1185">Reference proteome</keyword>
<gene>
    <name evidence="7" type="ORF">DF222_10365</name>
</gene>
<dbReference type="InterPro" id="IPR015421">
    <property type="entry name" value="PyrdxlP-dep_Trfase_major"/>
</dbReference>